<comment type="caution">
    <text evidence="2">The sequence shown here is derived from an EMBL/GenBank/DDBJ whole genome shotgun (WGS) entry which is preliminary data.</text>
</comment>
<dbReference type="InterPro" id="IPR022761">
    <property type="entry name" value="Fumarate_lyase_N"/>
</dbReference>
<dbReference type="AlphaFoldDB" id="A0A1Q9DVU2"/>
<feature type="domain" description="Fumarate lyase N-terminal" evidence="1">
    <location>
        <begin position="135"/>
        <end position="166"/>
    </location>
</feature>
<dbReference type="Gene3D" id="1.20.200.10">
    <property type="entry name" value="Fumarase/aspartase (Central domain)"/>
    <property type="match status" value="1"/>
</dbReference>
<evidence type="ECO:0000259" key="1">
    <source>
        <dbReference type="Pfam" id="PF00206"/>
    </source>
</evidence>
<dbReference type="SUPFAM" id="SSF48557">
    <property type="entry name" value="L-aspartase-like"/>
    <property type="match status" value="1"/>
</dbReference>
<evidence type="ECO:0000313" key="3">
    <source>
        <dbReference type="Proteomes" id="UP000186817"/>
    </source>
</evidence>
<dbReference type="InterPro" id="IPR020557">
    <property type="entry name" value="Fumarate_lyase_CS"/>
</dbReference>
<dbReference type="GO" id="GO:0016829">
    <property type="term" value="F:lyase activity"/>
    <property type="evidence" value="ECO:0007669"/>
    <property type="project" value="UniProtKB-KW"/>
</dbReference>
<dbReference type="PROSITE" id="PS00163">
    <property type="entry name" value="FUMARATE_LYASES"/>
    <property type="match status" value="1"/>
</dbReference>
<organism evidence="2 3">
    <name type="scientific">Symbiodinium microadriaticum</name>
    <name type="common">Dinoflagellate</name>
    <name type="synonym">Zooxanthella microadriatica</name>
    <dbReference type="NCBI Taxonomy" id="2951"/>
    <lineage>
        <taxon>Eukaryota</taxon>
        <taxon>Sar</taxon>
        <taxon>Alveolata</taxon>
        <taxon>Dinophyceae</taxon>
        <taxon>Suessiales</taxon>
        <taxon>Symbiodiniaceae</taxon>
        <taxon>Symbiodinium</taxon>
    </lineage>
</organism>
<keyword evidence="2" id="KW-0456">Lyase</keyword>
<accession>A0A1Q9DVU2</accession>
<dbReference type="Proteomes" id="UP000186817">
    <property type="component" value="Unassembled WGS sequence"/>
</dbReference>
<dbReference type="OrthoDB" id="415328at2759"/>
<dbReference type="PANTHER" id="PTHR43411">
    <property type="entry name" value="ADENYLOSUCCINATE LYASE"/>
    <property type="match status" value="1"/>
</dbReference>
<dbReference type="InterPro" id="IPR008948">
    <property type="entry name" value="L-Aspartase-like"/>
</dbReference>
<gene>
    <name evidence="2" type="primary">purB</name>
    <name evidence="2" type="ORF">AK812_SmicGene18185</name>
</gene>
<dbReference type="Pfam" id="PF00206">
    <property type="entry name" value="Lyase_1"/>
    <property type="match status" value="1"/>
</dbReference>
<protein>
    <submittedName>
        <fullName evidence="2">Adenylosuccinate lyase</fullName>
    </submittedName>
</protein>
<dbReference type="PANTHER" id="PTHR43411:SF1">
    <property type="entry name" value="ADENYLOSUCCINATE LYASE"/>
    <property type="match status" value="1"/>
</dbReference>
<dbReference type="EMBL" id="LSRX01000368">
    <property type="protein sequence ID" value="OLP99280.1"/>
    <property type="molecule type" value="Genomic_DNA"/>
</dbReference>
<name>A0A1Q9DVU2_SYMMI</name>
<sequence length="224" mass="25056">MDGWMDGWMDEWMEGWMDGWKDGWMEGGIDGCAFVLRVDMVDVVLESVFILWCLHAQLDVLARTCKTAFRQHGGAHFPHFQRGVTQQIYCGSLLQALGHGSCEDWRSFANDFCSKYTTQIEHYDNMGAIFVLPSALYFKQKIVAGEVGSSAMPHKVNPIDFENAEGNLGFANVAELANGRKLSCAMFEHLSQKLPISRLQRDLTDSTVLRNVGVPLAHTHPGSI</sequence>
<reference evidence="2 3" key="1">
    <citation type="submission" date="2016-02" db="EMBL/GenBank/DDBJ databases">
        <title>Genome analysis of coral dinoflagellate symbionts highlights evolutionary adaptations to a symbiotic lifestyle.</title>
        <authorList>
            <person name="Aranda M."/>
            <person name="Li Y."/>
            <person name="Liew Y.J."/>
            <person name="Baumgarten S."/>
            <person name="Simakov O."/>
            <person name="Wilson M."/>
            <person name="Piel J."/>
            <person name="Ashoor H."/>
            <person name="Bougouffa S."/>
            <person name="Bajic V.B."/>
            <person name="Ryu T."/>
            <person name="Ravasi T."/>
            <person name="Bayer T."/>
            <person name="Micklem G."/>
            <person name="Kim H."/>
            <person name="Bhak J."/>
            <person name="Lajeunesse T.C."/>
            <person name="Voolstra C.R."/>
        </authorList>
    </citation>
    <scope>NUCLEOTIDE SEQUENCE [LARGE SCALE GENOMIC DNA]</scope>
    <source>
        <strain evidence="2 3">CCMP2467</strain>
    </source>
</reference>
<proteinExistence type="predicted"/>
<evidence type="ECO:0000313" key="2">
    <source>
        <dbReference type="EMBL" id="OLP99280.1"/>
    </source>
</evidence>
<dbReference type="InterPro" id="IPR047136">
    <property type="entry name" value="PurB_bact"/>
</dbReference>
<keyword evidence="3" id="KW-1185">Reference proteome</keyword>